<evidence type="ECO:0000313" key="2">
    <source>
        <dbReference type="EMBL" id="QEG43761.1"/>
    </source>
</evidence>
<evidence type="ECO:0000256" key="1">
    <source>
        <dbReference type="SAM" id="Phobius"/>
    </source>
</evidence>
<reference evidence="2 3" key="1">
    <citation type="submission" date="2019-08" db="EMBL/GenBank/DDBJ databases">
        <title>Deep-cultivation of Planctomycetes and their phenomic and genomic characterization uncovers novel biology.</title>
        <authorList>
            <person name="Wiegand S."/>
            <person name="Jogler M."/>
            <person name="Boedeker C."/>
            <person name="Pinto D."/>
            <person name="Vollmers J."/>
            <person name="Rivas-Marin E."/>
            <person name="Kohn T."/>
            <person name="Peeters S.H."/>
            <person name="Heuer A."/>
            <person name="Rast P."/>
            <person name="Oberbeckmann S."/>
            <person name="Bunk B."/>
            <person name="Jeske O."/>
            <person name="Meyerdierks A."/>
            <person name="Storesund J.E."/>
            <person name="Kallscheuer N."/>
            <person name="Luecker S."/>
            <person name="Lage O.M."/>
            <person name="Pohl T."/>
            <person name="Merkel B.J."/>
            <person name="Hornburger P."/>
            <person name="Mueller R.-W."/>
            <person name="Bruemmer F."/>
            <person name="Labrenz M."/>
            <person name="Spormann A.M."/>
            <person name="Op den Camp H."/>
            <person name="Overmann J."/>
            <person name="Amann R."/>
            <person name="Jetten M.S.M."/>
            <person name="Mascher T."/>
            <person name="Medema M.H."/>
            <person name="Devos D.P."/>
            <person name="Kaster A.-K."/>
            <person name="Ovreas L."/>
            <person name="Rohde M."/>
            <person name="Galperin M.Y."/>
            <person name="Jogler C."/>
        </authorList>
    </citation>
    <scope>NUCLEOTIDE SEQUENCE [LARGE SCALE GENOMIC DNA]</scope>
    <source>
        <strain evidence="2 3">UC8</strain>
    </source>
</reference>
<name>A0A5B9R9R0_9BACT</name>
<dbReference type="EMBL" id="CP042914">
    <property type="protein sequence ID" value="QEG43761.1"/>
    <property type="molecule type" value="Genomic_DNA"/>
</dbReference>
<gene>
    <name evidence="2" type="ORF">UC8_58160</name>
</gene>
<dbReference type="AlphaFoldDB" id="A0A5B9R9R0"/>
<keyword evidence="1" id="KW-0472">Membrane</keyword>
<sequence>MQDSENGGRRYLWPRQFSLRILLLAMLFLGPICGWLGPPIIAFVYDAIVADDVEATPKFRTHGGTI</sequence>
<evidence type="ECO:0000313" key="3">
    <source>
        <dbReference type="Proteomes" id="UP000325286"/>
    </source>
</evidence>
<keyword evidence="1" id="KW-1133">Transmembrane helix</keyword>
<feature type="transmembrane region" description="Helical" evidence="1">
    <location>
        <begin position="21"/>
        <end position="45"/>
    </location>
</feature>
<dbReference type="Proteomes" id="UP000325286">
    <property type="component" value="Chromosome"/>
</dbReference>
<accession>A0A5B9R9R0</accession>
<protein>
    <submittedName>
        <fullName evidence="2">Uncharacterized protein</fullName>
    </submittedName>
</protein>
<organism evidence="2 3">
    <name type="scientific">Roseimaritima ulvae</name>
    <dbReference type="NCBI Taxonomy" id="980254"/>
    <lineage>
        <taxon>Bacteria</taxon>
        <taxon>Pseudomonadati</taxon>
        <taxon>Planctomycetota</taxon>
        <taxon>Planctomycetia</taxon>
        <taxon>Pirellulales</taxon>
        <taxon>Pirellulaceae</taxon>
        <taxon>Roseimaritima</taxon>
    </lineage>
</organism>
<keyword evidence="3" id="KW-1185">Reference proteome</keyword>
<proteinExistence type="predicted"/>
<dbReference type="KEGG" id="rul:UC8_58160"/>
<keyword evidence="1" id="KW-0812">Transmembrane</keyword>